<gene>
    <name evidence="4" type="ORF">C5L32_002038</name>
</gene>
<evidence type="ECO:0000256" key="1">
    <source>
        <dbReference type="ARBA" id="ARBA00022679"/>
    </source>
</evidence>
<sequence length="152" mass="17399">MIEHVQGMKGEKLNQIAQIWLDANLDAHSFINPTYWTNYYDGVKRELAKAELFIYTEDGQIQGFLGIEGNYIAGLFVAKQYRGQGIGSHLLSAAKQTRSELTLAVYEKNSRAYHFYIKEGFQEENHELDQVTDEFAVNMKWTKDGGVKDGRQ</sequence>
<reference evidence="4 5" key="1">
    <citation type="journal article" date="2019" name="Appl. Microbiol. Biotechnol.">
        <title>Uncovering carbohydrate metabolism through a genotype-phenotype association study of 56 lactic acid bacteria genomes.</title>
        <authorList>
            <person name="Buron-Moles G."/>
            <person name="Chailyan A."/>
            <person name="Dolejs I."/>
            <person name="Forster J."/>
            <person name="Miks M.H."/>
        </authorList>
    </citation>
    <scope>NUCLEOTIDE SEQUENCE [LARGE SCALE GENOMIC DNA]</scope>
    <source>
        <strain evidence="4 5">ATCC 4005</strain>
    </source>
</reference>
<comment type="caution">
    <text evidence="4">The sequence shown here is derived from an EMBL/GenBank/DDBJ whole genome shotgun (WGS) entry which is preliminary data.</text>
</comment>
<dbReference type="Pfam" id="PF13508">
    <property type="entry name" value="Acetyltransf_7"/>
    <property type="match status" value="1"/>
</dbReference>
<dbReference type="PANTHER" id="PTHR43800:SF1">
    <property type="entry name" value="PEPTIDYL-LYSINE N-ACETYLTRANSFERASE YJAB"/>
    <property type="match status" value="1"/>
</dbReference>
<evidence type="ECO:0000256" key="2">
    <source>
        <dbReference type="ARBA" id="ARBA00023315"/>
    </source>
</evidence>
<dbReference type="EMBL" id="PUFP01000025">
    <property type="protein sequence ID" value="TDG79578.1"/>
    <property type="molecule type" value="Genomic_DNA"/>
</dbReference>
<dbReference type="PROSITE" id="PS51186">
    <property type="entry name" value="GNAT"/>
    <property type="match status" value="1"/>
</dbReference>
<dbReference type="Proteomes" id="UP000295181">
    <property type="component" value="Unassembled WGS sequence"/>
</dbReference>
<protein>
    <recommendedName>
        <fullName evidence="3">N-acetyltransferase domain-containing protein</fullName>
    </recommendedName>
</protein>
<evidence type="ECO:0000313" key="5">
    <source>
        <dbReference type="Proteomes" id="UP000295181"/>
    </source>
</evidence>
<feature type="domain" description="N-acetyltransferase" evidence="3">
    <location>
        <begin position="3"/>
        <end position="144"/>
    </location>
</feature>
<keyword evidence="2" id="KW-0012">Acyltransferase</keyword>
<evidence type="ECO:0000259" key="3">
    <source>
        <dbReference type="PROSITE" id="PS51186"/>
    </source>
</evidence>
<dbReference type="GeneID" id="72461109"/>
<dbReference type="AlphaFoldDB" id="A0A4R5NRE6"/>
<organism evidence="4 5">
    <name type="scientific">Lentilactobacillus buchneri DSM 20057</name>
    <dbReference type="NCBI Taxonomy" id="1423728"/>
    <lineage>
        <taxon>Bacteria</taxon>
        <taxon>Bacillati</taxon>
        <taxon>Bacillota</taxon>
        <taxon>Bacilli</taxon>
        <taxon>Lactobacillales</taxon>
        <taxon>Lactobacillaceae</taxon>
        <taxon>Lentilactobacillus</taxon>
    </lineage>
</organism>
<name>A0A4R5NRE6_LENBU</name>
<dbReference type="InterPro" id="IPR016181">
    <property type="entry name" value="Acyl_CoA_acyltransferase"/>
</dbReference>
<dbReference type="SUPFAM" id="SSF55729">
    <property type="entry name" value="Acyl-CoA N-acyltransferases (Nat)"/>
    <property type="match status" value="1"/>
</dbReference>
<proteinExistence type="predicted"/>
<dbReference type="GO" id="GO:0016747">
    <property type="term" value="F:acyltransferase activity, transferring groups other than amino-acyl groups"/>
    <property type="evidence" value="ECO:0007669"/>
    <property type="project" value="InterPro"/>
</dbReference>
<dbReference type="CDD" id="cd04301">
    <property type="entry name" value="NAT_SF"/>
    <property type="match status" value="1"/>
</dbReference>
<evidence type="ECO:0000313" key="4">
    <source>
        <dbReference type="EMBL" id="TDG79578.1"/>
    </source>
</evidence>
<keyword evidence="1" id="KW-0808">Transferase</keyword>
<dbReference type="Gene3D" id="3.40.630.30">
    <property type="match status" value="1"/>
</dbReference>
<accession>A0A4R5NRE6</accession>
<dbReference type="RefSeq" id="WP_056938840.1">
    <property type="nucleotide sequence ID" value="NZ_AZDM01000011.1"/>
</dbReference>
<dbReference type="InterPro" id="IPR000182">
    <property type="entry name" value="GNAT_dom"/>
</dbReference>
<dbReference type="PANTHER" id="PTHR43800">
    <property type="entry name" value="PEPTIDYL-LYSINE N-ACETYLTRANSFERASE YJAB"/>
    <property type="match status" value="1"/>
</dbReference>